<protein>
    <recommendedName>
        <fullName evidence="8">Inositol-1-monophosphatase</fullName>
        <ecNumber evidence="8">3.1.3.25</ecNumber>
    </recommendedName>
</protein>
<dbReference type="GO" id="GO:0006020">
    <property type="term" value="P:inositol metabolic process"/>
    <property type="evidence" value="ECO:0007669"/>
    <property type="project" value="TreeGrafter"/>
</dbReference>
<dbReference type="PROSITE" id="PS00630">
    <property type="entry name" value="IMP_2"/>
    <property type="match status" value="1"/>
</dbReference>
<dbReference type="Pfam" id="PF00459">
    <property type="entry name" value="Inositol_P"/>
    <property type="match status" value="1"/>
</dbReference>
<feature type="binding site" evidence="7">
    <location>
        <position position="110"/>
    </location>
    <ligand>
        <name>Mg(2+)</name>
        <dbReference type="ChEBI" id="CHEBI:18420"/>
        <label>1</label>
        <note>catalytic</note>
    </ligand>
</feature>
<accession>A0A927PL11</accession>
<feature type="region of interest" description="Disordered" evidence="9">
    <location>
        <begin position="1"/>
        <end position="20"/>
    </location>
</feature>
<dbReference type="EC" id="3.1.3.25" evidence="8"/>
<dbReference type="PANTHER" id="PTHR20854:SF4">
    <property type="entry name" value="INOSITOL-1-MONOPHOSPHATASE-RELATED"/>
    <property type="match status" value="1"/>
</dbReference>
<feature type="binding site" evidence="7">
    <location>
        <position position="92"/>
    </location>
    <ligand>
        <name>Mg(2+)</name>
        <dbReference type="ChEBI" id="CHEBI:18420"/>
        <label>1</label>
        <note>catalytic</note>
    </ligand>
</feature>
<dbReference type="PRINTS" id="PR00377">
    <property type="entry name" value="IMPHPHTASES"/>
</dbReference>
<dbReference type="Proteomes" id="UP000642993">
    <property type="component" value="Unassembled WGS sequence"/>
</dbReference>
<keyword evidence="6 7" id="KW-0460">Magnesium</keyword>
<comment type="catalytic activity">
    <reaction evidence="1 8">
        <text>a myo-inositol phosphate + H2O = myo-inositol + phosphate</text>
        <dbReference type="Rhea" id="RHEA:24056"/>
        <dbReference type="ChEBI" id="CHEBI:15377"/>
        <dbReference type="ChEBI" id="CHEBI:17268"/>
        <dbReference type="ChEBI" id="CHEBI:43474"/>
        <dbReference type="ChEBI" id="CHEBI:84139"/>
        <dbReference type="EC" id="3.1.3.25"/>
    </reaction>
</comment>
<comment type="cofactor">
    <cofactor evidence="2 7 8">
        <name>Mg(2+)</name>
        <dbReference type="ChEBI" id="CHEBI:18420"/>
    </cofactor>
</comment>
<comment type="caution">
    <text evidence="10">The sequence shown here is derived from an EMBL/GenBank/DDBJ whole genome shotgun (WGS) entry which is preliminary data.</text>
</comment>
<dbReference type="GO" id="GO:0007165">
    <property type="term" value="P:signal transduction"/>
    <property type="evidence" value="ECO:0007669"/>
    <property type="project" value="TreeGrafter"/>
</dbReference>
<gene>
    <name evidence="10" type="ORF">HT102_02555</name>
</gene>
<dbReference type="RefSeq" id="WP_192037815.1">
    <property type="nucleotide sequence ID" value="NZ_JACYWE010000001.1"/>
</dbReference>
<evidence type="ECO:0000256" key="8">
    <source>
        <dbReference type="RuleBase" id="RU364068"/>
    </source>
</evidence>
<evidence type="ECO:0000256" key="3">
    <source>
        <dbReference type="ARBA" id="ARBA00009759"/>
    </source>
</evidence>
<feature type="binding site" evidence="7">
    <location>
        <position position="240"/>
    </location>
    <ligand>
        <name>Mg(2+)</name>
        <dbReference type="ChEBI" id="CHEBI:18420"/>
        <label>1</label>
        <note>catalytic</note>
    </ligand>
</feature>
<evidence type="ECO:0000256" key="4">
    <source>
        <dbReference type="ARBA" id="ARBA00022723"/>
    </source>
</evidence>
<dbReference type="AlphaFoldDB" id="A0A927PL11"/>
<evidence type="ECO:0000256" key="1">
    <source>
        <dbReference type="ARBA" id="ARBA00001033"/>
    </source>
</evidence>
<comment type="similarity">
    <text evidence="3 8">Belongs to the inositol monophosphatase superfamily.</text>
</comment>
<proteinExistence type="inferred from homology"/>
<evidence type="ECO:0000256" key="5">
    <source>
        <dbReference type="ARBA" id="ARBA00022801"/>
    </source>
</evidence>
<feature type="binding site" evidence="7">
    <location>
        <position position="111"/>
    </location>
    <ligand>
        <name>Mg(2+)</name>
        <dbReference type="ChEBI" id="CHEBI:18420"/>
        <label>1</label>
        <note>catalytic</note>
    </ligand>
</feature>
<dbReference type="GO" id="GO:0046854">
    <property type="term" value="P:phosphatidylinositol phosphate biosynthetic process"/>
    <property type="evidence" value="ECO:0007669"/>
    <property type="project" value="InterPro"/>
</dbReference>
<evidence type="ECO:0000256" key="7">
    <source>
        <dbReference type="PIRSR" id="PIRSR600760-2"/>
    </source>
</evidence>
<keyword evidence="4 7" id="KW-0479">Metal-binding</keyword>
<dbReference type="InterPro" id="IPR000760">
    <property type="entry name" value="Inositol_monophosphatase-like"/>
</dbReference>
<feature type="binding site" evidence="7">
    <location>
        <position position="108"/>
    </location>
    <ligand>
        <name>Mg(2+)</name>
        <dbReference type="ChEBI" id="CHEBI:18420"/>
        <label>1</label>
        <note>catalytic</note>
    </ligand>
</feature>
<dbReference type="Gene3D" id="3.30.540.10">
    <property type="entry name" value="Fructose-1,6-Bisphosphatase, subunit A, domain 1"/>
    <property type="match status" value="1"/>
</dbReference>
<dbReference type="InterPro" id="IPR020583">
    <property type="entry name" value="Inositol_monoP_metal-BS"/>
</dbReference>
<dbReference type="GO" id="GO:0008934">
    <property type="term" value="F:inositol monophosphate 1-phosphatase activity"/>
    <property type="evidence" value="ECO:0007669"/>
    <property type="project" value="InterPro"/>
</dbReference>
<evidence type="ECO:0000256" key="2">
    <source>
        <dbReference type="ARBA" id="ARBA00001946"/>
    </source>
</evidence>
<dbReference type="GO" id="GO:0046872">
    <property type="term" value="F:metal ion binding"/>
    <property type="evidence" value="ECO:0007669"/>
    <property type="project" value="UniProtKB-KW"/>
</dbReference>
<dbReference type="PROSITE" id="PS00629">
    <property type="entry name" value="IMP_1"/>
    <property type="match status" value="1"/>
</dbReference>
<name>A0A927PL11_9ACTN</name>
<keyword evidence="5 8" id="KW-0378">Hydrolase</keyword>
<dbReference type="EMBL" id="JACYWE010000001">
    <property type="protein sequence ID" value="MBD8505369.1"/>
    <property type="molecule type" value="Genomic_DNA"/>
</dbReference>
<dbReference type="CDD" id="cd01639">
    <property type="entry name" value="IMPase"/>
    <property type="match status" value="1"/>
</dbReference>
<dbReference type="SUPFAM" id="SSF56655">
    <property type="entry name" value="Carbohydrate phosphatase"/>
    <property type="match status" value="1"/>
</dbReference>
<evidence type="ECO:0000256" key="9">
    <source>
        <dbReference type="SAM" id="MobiDB-lite"/>
    </source>
</evidence>
<organism evidence="10 11">
    <name type="scientific">Lolliginicoccus lacisalsi</name>
    <dbReference type="NCBI Taxonomy" id="2742202"/>
    <lineage>
        <taxon>Bacteria</taxon>
        <taxon>Bacillati</taxon>
        <taxon>Actinomycetota</taxon>
        <taxon>Actinomycetes</taxon>
        <taxon>Mycobacteriales</taxon>
        <taxon>Hoyosellaceae</taxon>
        <taxon>Lolliginicoccus</taxon>
    </lineage>
</organism>
<dbReference type="InterPro" id="IPR020550">
    <property type="entry name" value="Inositol_monophosphatase_CS"/>
</dbReference>
<reference evidence="10" key="1">
    <citation type="submission" date="2020-09" db="EMBL/GenBank/DDBJ databases">
        <title>Hoyosella lacisalsi sp. nov., a halotolerant actinobacterium isolated from soil of Lake Gudzhirganskoe.</title>
        <authorList>
            <person name="Yang Q."/>
            <person name="Guo P.Y."/>
            <person name="Liu S.W."/>
            <person name="Li F.N."/>
            <person name="Sun C.H."/>
        </authorList>
    </citation>
    <scope>NUCLEOTIDE SEQUENCE</scope>
    <source>
        <strain evidence="10">G463</strain>
    </source>
</reference>
<dbReference type="PANTHER" id="PTHR20854">
    <property type="entry name" value="INOSITOL MONOPHOSPHATASE"/>
    <property type="match status" value="1"/>
</dbReference>
<sequence length="294" mass="30307">MVTVPEPSSHKTHAPARDDAESLRVIAEQLASEAADLVRGRRAEVIEGAAPGGAVSTKSTSTDPVTIVDQESEALIRARLATLRPDDTILGEEGGGATSTTGIRWVIDPIDGTVNFLYGIDAYAVSIAAQLDGITLAGAVADVPGHRIYSAARGHGAWQHSPGAAPIRLRCTTETRLGHTLVATGFAYDPARRAAQGSIVAQVLPHVRDIRRIGSAAIDLCLLAAGRVDAYYEHGLHPWDWAAASLIAEEAGAVLAIPPADSSGSDGIVTIGAAPGVAEAFQGLLGEAGALRAL</sequence>
<keyword evidence="11" id="KW-1185">Reference proteome</keyword>
<evidence type="ECO:0000256" key="6">
    <source>
        <dbReference type="ARBA" id="ARBA00022842"/>
    </source>
</evidence>
<evidence type="ECO:0000313" key="10">
    <source>
        <dbReference type="EMBL" id="MBD8505369.1"/>
    </source>
</evidence>
<dbReference type="Gene3D" id="3.40.190.80">
    <property type="match status" value="1"/>
</dbReference>
<evidence type="ECO:0000313" key="11">
    <source>
        <dbReference type="Proteomes" id="UP000642993"/>
    </source>
</evidence>
<dbReference type="InterPro" id="IPR033942">
    <property type="entry name" value="IMPase"/>
</dbReference>